<dbReference type="VEuPathDB" id="FungiDB:SPRG_02596"/>
<dbReference type="AlphaFoldDB" id="A0A067CUH0"/>
<dbReference type="Proteomes" id="UP000030745">
    <property type="component" value="Unassembled WGS sequence"/>
</dbReference>
<gene>
    <name evidence="1" type="ORF">SPRG_02596</name>
</gene>
<protein>
    <submittedName>
        <fullName evidence="1">Uncharacterized protein</fullName>
    </submittedName>
</protein>
<keyword evidence="2" id="KW-1185">Reference proteome</keyword>
<dbReference type="KEGG" id="spar:SPRG_02596"/>
<sequence length="212" mass="24482">MSPLRVKIWHHWTAIWRASKMHVDADPRRRLANMFAVPIWLQMHPLYQVDRSPDGKMSLAVKYYKFRSFDKGCLAVETERHALWACPDVQPLWDWYLAAWSAAGISWSWDTVVHPETFAVPRHARPLRHVFVRLWYSLVATALCHLWMPRNKIKFEAAGPLHMPSARIEKSHLPVGPLAHVWSNVNGGTCWFKSARGPAQTKLGVRSSLVLF</sequence>
<dbReference type="RefSeq" id="XP_012196554.1">
    <property type="nucleotide sequence ID" value="XM_012341164.1"/>
</dbReference>
<name>A0A067CUH0_SAPPC</name>
<evidence type="ECO:0000313" key="2">
    <source>
        <dbReference type="Proteomes" id="UP000030745"/>
    </source>
</evidence>
<dbReference type="GeneID" id="24125143"/>
<proteinExistence type="predicted"/>
<dbReference type="EMBL" id="KK583194">
    <property type="protein sequence ID" value="KDO32905.1"/>
    <property type="molecule type" value="Genomic_DNA"/>
</dbReference>
<accession>A0A067CUH0</accession>
<organism evidence="1 2">
    <name type="scientific">Saprolegnia parasitica (strain CBS 223.65)</name>
    <dbReference type="NCBI Taxonomy" id="695850"/>
    <lineage>
        <taxon>Eukaryota</taxon>
        <taxon>Sar</taxon>
        <taxon>Stramenopiles</taxon>
        <taxon>Oomycota</taxon>
        <taxon>Saprolegniomycetes</taxon>
        <taxon>Saprolegniales</taxon>
        <taxon>Saprolegniaceae</taxon>
        <taxon>Saprolegnia</taxon>
    </lineage>
</organism>
<evidence type="ECO:0000313" key="1">
    <source>
        <dbReference type="EMBL" id="KDO32905.1"/>
    </source>
</evidence>
<dbReference type="OrthoDB" id="74791at2759"/>
<reference evidence="1 2" key="1">
    <citation type="journal article" date="2013" name="PLoS Genet.">
        <title>Distinctive expansion of potential virulence genes in the genome of the oomycete fish pathogen Saprolegnia parasitica.</title>
        <authorList>
            <person name="Jiang R.H."/>
            <person name="de Bruijn I."/>
            <person name="Haas B.J."/>
            <person name="Belmonte R."/>
            <person name="Lobach L."/>
            <person name="Christie J."/>
            <person name="van den Ackerveken G."/>
            <person name="Bottin A."/>
            <person name="Bulone V."/>
            <person name="Diaz-Moreno S.M."/>
            <person name="Dumas B."/>
            <person name="Fan L."/>
            <person name="Gaulin E."/>
            <person name="Govers F."/>
            <person name="Grenville-Briggs L.J."/>
            <person name="Horner N.R."/>
            <person name="Levin J.Z."/>
            <person name="Mammella M."/>
            <person name="Meijer H.J."/>
            <person name="Morris P."/>
            <person name="Nusbaum C."/>
            <person name="Oome S."/>
            <person name="Phillips A.J."/>
            <person name="van Rooyen D."/>
            <person name="Rzeszutek E."/>
            <person name="Saraiva M."/>
            <person name="Secombes C.J."/>
            <person name="Seidl M.F."/>
            <person name="Snel B."/>
            <person name="Stassen J.H."/>
            <person name="Sykes S."/>
            <person name="Tripathy S."/>
            <person name="van den Berg H."/>
            <person name="Vega-Arreguin J.C."/>
            <person name="Wawra S."/>
            <person name="Young S.K."/>
            <person name="Zeng Q."/>
            <person name="Dieguez-Uribeondo J."/>
            <person name="Russ C."/>
            <person name="Tyler B.M."/>
            <person name="van West P."/>
        </authorList>
    </citation>
    <scope>NUCLEOTIDE SEQUENCE [LARGE SCALE GENOMIC DNA]</scope>
    <source>
        <strain evidence="1 2">CBS 223.65</strain>
    </source>
</reference>